<evidence type="ECO:0000256" key="2">
    <source>
        <dbReference type="SAM" id="MobiDB-lite"/>
    </source>
</evidence>
<reference evidence="5 6" key="1">
    <citation type="submission" date="2018-11" db="EMBL/GenBank/DDBJ databases">
        <title>Sequencing the genomes of 1000 actinobacteria strains.</title>
        <authorList>
            <person name="Klenk H.-P."/>
        </authorList>
    </citation>
    <scope>NUCLEOTIDE SEQUENCE [LARGE SCALE GENOMIC DNA]</scope>
    <source>
        <strain evidence="5 6">DSM 44780</strain>
    </source>
</reference>
<dbReference type="InterPro" id="IPR001314">
    <property type="entry name" value="Peptidase_S1A"/>
</dbReference>
<dbReference type="GO" id="GO:0006508">
    <property type="term" value="P:proteolysis"/>
    <property type="evidence" value="ECO:0007669"/>
    <property type="project" value="InterPro"/>
</dbReference>
<feature type="region of interest" description="Disordered" evidence="2">
    <location>
        <begin position="128"/>
        <end position="151"/>
    </location>
</feature>
<dbReference type="SMART" id="SM00020">
    <property type="entry name" value="Tryp_SPc"/>
    <property type="match status" value="1"/>
</dbReference>
<dbReference type="InterPro" id="IPR001254">
    <property type="entry name" value="Trypsin_dom"/>
</dbReference>
<dbReference type="PRINTS" id="PR00722">
    <property type="entry name" value="CHYMOTRYPSIN"/>
</dbReference>
<gene>
    <name evidence="5" type="ORF">EDD39_7474</name>
</gene>
<dbReference type="SUPFAM" id="SSF50494">
    <property type="entry name" value="Trypsin-like serine proteases"/>
    <property type="match status" value="1"/>
</dbReference>
<dbReference type="PANTHER" id="PTHR44103:SF1">
    <property type="entry name" value="PROPROTEIN CONVERTASE P"/>
    <property type="match status" value="1"/>
</dbReference>
<feature type="signal peptide" evidence="3">
    <location>
        <begin position="1"/>
        <end position="31"/>
    </location>
</feature>
<feature type="domain" description="Peptidase S1" evidence="4">
    <location>
        <begin position="165"/>
        <end position="393"/>
    </location>
</feature>
<dbReference type="EMBL" id="RJVJ01000003">
    <property type="protein sequence ID" value="ROR35810.1"/>
    <property type="molecule type" value="Genomic_DNA"/>
</dbReference>
<dbReference type="GO" id="GO:0004252">
    <property type="term" value="F:serine-type endopeptidase activity"/>
    <property type="evidence" value="ECO:0007669"/>
    <property type="project" value="InterPro"/>
</dbReference>
<dbReference type="InterPro" id="IPR028994">
    <property type="entry name" value="Integrin_alpha_N"/>
</dbReference>
<accession>A0A8G1UAE7</accession>
<dbReference type="Proteomes" id="UP000267408">
    <property type="component" value="Unassembled WGS sequence"/>
</dbReference>
<dbReference type="RefSeq" id="WP_208765770.1">
    <property type="nucleotide sequence ID" value="NZ_RJVJ01000003.1"/>
</dbReference>
<dbReference type="Gene3D" id="2.40.10.10">
    <property type="entry name" value="Trypsin-like serine proteases"/>
    <property type="match status" value="1"/>
</dbReference>
<dbReference type="PROSITE" id="PS50240">
    <property type="entry name" value="TRYPSIN_DOM"/>
    <property type="match status" value="1"/>
</dbReference>
<dbReference type="InterPro" id="IPR043504">
    <property type="entry name" value="Peptidase_S1_PA_chymotrypsin"/>
</dbReference>
<evidence type="ECO:0000256" key="3">
    <source>
        <dbReference type="SAM" id="SignalP"/>
    </source>
</evidence>
<sequence>MRHRASGAIAASAALAATVFTGLASAPPALADTTGVDVPSAVEDGAYPGAAQILAEKGITLTRGDGGITLADCTQPSSYQIKVLARTANEDDGDTICFAAPGAGGYLAFTIPDAYRITTYNRSVRASLSTDQKPTETTDVPANGTKGIGETLDPNTRAVLLELRVTGSTATPTAGQAADAATAFTTHLAIGDQGRTCTGALVAPQWVLTAKSCFADDPANPATVTAGAPKNATTATLGRADIHTTGGHRTKVIGLVPHADRDLVMARLETPVYDIAPLGLSSTAPADGGALNTAGYGRTATAWTPGTLHTPAATTGAVTATGFDLTPTAPALICKGDAGAPLWRTENNKPALAGVITRAWQGGCLGTPAAEARTTAHAERTDNLAGWVSSTLAASPKHAGSESGGTGRVRYADWDGDGRADLLTVADSGAVHVYLNRGGDGHGGWEDYGQVATGMTTDKSRVRFADWDGDGRADYIVIQASGAVGVFLNKGGDGHGGWQDWGQVATGLANADQVRFADWDGDGKADYIVTQASGAVGVFLNKGGDGHGGWQDQGAIAQGVTSDRSRIRFADIDGDGKVDYNIINSDGSVTTYINKGGDGHGGWTLRNKITSGATTNQNIVHFADLTGEGNADYLLVDGATQAYAYNGGDDLGGAWIYLGQIAGAL</sequence>
<dbReference type="InterPro" id="IPR009003">
    <property type="entry name" value="Peptidase_S1_PA"/>
</dbReference>
<proteinExistence type="predicted"/>
<dbReference type="InterPro" id="IPR013517">
    <property type="entry name" value="FG-GAP"/>
</dbReference>
<dbReference type="Pfam" id="PF13517">
    <property type="entry name" value="FG-GAP_3"/>
    <property type="match status" value="2"/>
</dbReference>
<comment type="caution">
    <text evidence="5">The sequence shown here is derived from an EMBL/GenBank/DDBJ whole genome shotgun (WGS) entry which is preliminary data.</text>
</comment>
<evidence type="ECO:0000256" key="1">
    <source>
        <dbReference type="ARBA" id="ARBA00022729"/>
    </source>
</evidence>
<feature type="chain" id="PRO_5034439159" evidence="3">
    <location>
        <begin position="32"/>
        <end position="665"/>
    </location>
</feature>
<name>A0A8G1UAE7_9ACTN</name>
<keyword evidence="1 3" id="KW-0732">Signal</keyword>
<dbReference type="PANTHER" id="PTHR44103">
    <property type="entry name" value="PROPROTEIN CONVERTASE P"/>
    <property type="match status" value="1"/>
</dbReference>
<protein>
    <submittedName>
        <fullName evidence="5">VCBS repeat protein</fullName>
    </submittedName>
</protein>
<dbReference type="SUPFAM" id="SSF69318">
    <property type="entry name" value="Integrin alpha N-terminal domain"/>
    <property type="match status" value="2"/>
</dbReference>
<feature type="compositionally biased region" description="Polar residues" evidence="2">
    <location>
        <begin position="128"/>
        <end position="140"/>
    </location>
</feature>
<evidence type="ECO:0000313" key="6">
    <source>
        <dbReference type="Proteomes" id="UP000267408"/>
    </source>
</evidence>
<evidence type="ECO:0000313" key="5">
    <source>
        <dbReference type="EMBL" id="ROR35810.1"/>
    </source>
</evidence>
<organism evidence="5 6">
    <name type="scientific">Kitasatospora cineracea</name>
    <dbReference type="NCBI Taxonomy" id="88074"/>
    <lineage>
        <taxon>Bacteria</taxon>
        <taxon>Bacillati</taxon>
        <taxon>Actinomycetota</taxon>
        <taxon>Actinomycetes</taxon>
        <taxon>Kitasatosporales</taxon>
        <taxon>Streptomycetaceae</taxon>
        <taxon>Kitasatospora</taxon>
    </lineage>
</organism>
<dbReference type="Pfam" id="PF00089">
    <property type="entry name" value="Trypsin"/>
    <property type="match status" value="1"/>
</dbReference>
<evidence type="ECO:0000259" key="4">
    <source>
        <dbReference type="PROSITE" id="PS50240"/>
    </source>
</evidence>
<dbReference type="AlphaFoldDB" id="A0A8G1UAE7"/>